<reference evidence="5" key="1">
    <citation type="submission" date="2025-08" db="UniProtKB">
        <authorList>
            <consortium name="RefSeq"/>
        </authorList>
    </citation>
    <scope>IDENTIFICATION</scope>
    <source>
        <tissue evidence="5">Whole insect</tissue>
    </source>
</reference>
<evidence type="ECO:0000259" key="3">
    <source>
        <dbReference type="PROSITE" id="PS50835"/>
    </source>
</evidence>
<dbReference type="InterPro" id="IPR003599">
    <property type="entry name" value="Ig_sub"/>
</dbReference>
<dbReference type="InterPro" id="IPR013783">
    <property type="entry name" value="Ig-like_fold"/>
</dbReference>
<dbReference type="SMART" id="SM00408">
    <property type="entry name" value="IGc2"/>
    <property type="match status" value="1"/>
</dbReference>
<dbReference type="InterPro" id="IPR007110">
    <property type="entry name" value="Ig-like_dom"/>
</dbReference>
<evidence type="ECO:0000259" key="4">
    <source>
        <dbReference type="PROSITE" id="PS50853"/>
    </source>
</evidence>
<dbReference type="PROSITE" id="PS50835">
    <property type="entry name" value="IG_LIKE"/>
    <property type="match status" value="2"/>
</dbReference>
<dbReference type="PROSITE" id="PS50853">
    <property type="entry name" value="FN3"/>
    <property type="match status" value="1"/>
</dbReference>
<dbReference type="RefSeq" id="XP_028135173.1">
    <property type="nucleotide sequence ID" value="XM_028279372.1"/>
</dbReference>
<dbReference type="AlphaFoldDB" id="A0A6P7FQ95"/>
<feature type="compositionally biased region" description="Polar residues" evidence="1">
    <location>
        <begin position="455"/>
        <end position="478"/>
    </location>
</feature>
<feature type="domain" description="Ig-like" evidence="3">
    <location>
        <begin position="67"/>
        <end position="159"/>
    </location>
</feature>
<dbReference type="Gene3D" id="2.60.40.10">
    <property type="entry name" value="Immunoglobulins"/>
    <property type="match status" value="4"/>
</dbReference>
<dbReference type="PANTHER" id="PTHR23278">
    <property type="entry name" value="SIDESTEP PROTEIN"/>
    <property type="match status" value="1"/>
</dbReference>
<proteinExistence type="predicted"/>
<dbReference type="CDD" id="cd00063">
    <property type="entry name" value="FN3"/>
    <property type="match status" value="1"/>
</dbReference>
<keyword evidence="2" id="KW-0472">Membrane</keyword>
<protein>
    <submittedName>
        <fullName evidence="5">Nephrin-like</fullName>
    </submittedName>
</protein>
<dbReference type="InterPro" id="IPR003598">
    <property type="entry name" value="Ig_sub2"/>
</dbReference>
<name>A0A6P7FQ95_DIAVI</name>
<keyword evidence="2" id="KW-0812">Transmembrane</keyword>
<dbReference type="Pfam" id="PF13927">
    <property type="entry name" value="Ig_3"/>
    <property type="match status" value="2"/>
</dbReference>
<feature type="domain" description="Ig-like" evidence="3">
    <location>
        <begin position="164"/>
        <end position="245"/>
    </location>
</feature>
<dbReference type="SUPFAM" id="SSF49265">
    <property type="entry name" value="Fibronectin type III"/>
    <property type="match status" value="1"/>
</dbReference>
<dbReference type="InterPro" id="IPR036116">
    <property type="entry name" value="FN3_sf"/>
</dbReference>
<dbReference type="SUPFAM" id="SSF48726">
    <property type="entry name" value="Immunoglobulin"/>
    <property type="match status" value="3"/>
</dbReference>
<accession>A0A6P7FQ95</accession>
<dbReference type="InterPro" id="IPR003961">
    <property type="entry name" value="FN3_dom"/>
</dbReference>
<gene>
    <name evidence="5" type="primary">LOC114330063</name>
</gene>
<sequence>MDGKELLPPKYNATYSDSEDGNSTTSILSFVPTRLDNGRSLTCRASNHLVQNGVEEHTVKLNVFYVPILHLSLGSNLNPEDIEEGDDVYFECKVNANPWAYKVLWKHNGQVMQANQKGGVIMSTLALALQGVTRSQAGNYSCVASNVEGDGDSNTVDLKIMYKPICRSEQKRIYGVAKTEKVKVLCEVESYPPPDNFKWLFNNSAESSDVPATRYKTGLHRFISTLTYTPMNEMDYGTVMCWANNLAGKQQEPCIFHIIPAGKPDPPYNCTIVNMTNESLEVECTEGFDGGLPQHFILEVYDSGNGLSLANVSSKFPVFIVSGLDPGKSLKMIVYAANSKGKSEQIPLEGFTLNIAEKQTVLSLGTKDNIELAPILGILVGIVTALLLVTVVVLGAIRIRTARREGSRALRPSFFNAKEKVTLPLRSESEDLFDKDDKNPDVIPSNKDSDYQLGSALQTPGLNNSGIAPTEYETTTGNGATGTPVGVVNVTAASQQQPLGPLQEAYMARDRSYPPQHIDNEVTYAELSHVRPNSLEPIKNGGNQYGTLLHRDDPTIYAQIDHNRRPPPLKTSPMVSPASVIFPHKPGIYHREVVTVRTPLMGCQQESCV</sequence>
<dbReference type="SMART" id="SM00409">
    <property type="entry name" value="IG"/>
    <property type="match status" value="2"/>
</dbReference>
<feature type="transmembrane region" description="Helical" evidence="2">
    <location>
        <begin position="372"/>
        <end position="397"/>
    </location>
</feature>
<evidence type="ECO:0000313" key="5">
    <source>
        <dbReference type="RefSeq" id="XP_028135173.1"/>
    </source>
</evidence>
<dbReference type="InParanoid" id="A0A6P7FQ95"/>
<evidence type="ECO:0000256" key="1">
    <source>
        <dbReference type="SAM" id="MobiDB-lite"/>
    </source>
</evidence>
<feature type="compositionally biased region" description="Polar residues" evidence="1">
    <location>
        <begin position="13"/>
        <end position="23"/>
    </location>
</feature>
<dbReference type="CDD" id="cd00096">
    <property type="entry name" value="Ig"/>
    <property type="match status" value="1"/>
</dbReference>
<organism evidence="5">
    <name type="scientific">Diabrotica virgifera virgifera</name>
    <name type="common">western corn rootworm</name>
    <dbReference type="NCBI Taxonomy" id="50390"/>
    <lineage>
        <taxon>Eukaryota</taxon>
        <taxon>Metazoa</taxon>
        <taxon>Ecdysozoa</taxon>
        <taxon>Arthropoda</taxon>
        <taxon>Hexapoda</taxon>
        <taxon>Insecta</taxon>
        <taxon>Pterygota</taxon>
        <taxon>Neoptera</taxon>
        <taxon>Endopterygota</taxon>
        <taxon>Coleoptera</taxon>
        <taxon>Polyphaga</taxon>
        <taxon>Cucujiformia</taxon>
        <taxon>Chrysomeloidea</taxon>
        <taxon>Chrysomelidae</taxon>
        <taxon>Galerucinae</taxon>
        <taxon>Diabroticina</taxon>
        <taxon>Diabroticites</taxon>
        <taxon>Diabrotica</taxon>
    </lineage>
</organism>
<dbReference type="PANTHER" id="PTHR23278:SF19">
    <property type="entry name" value="OBSCURIN"/>
    <property type="match status" value="1"/>
</dbReference>
<dbReference type="InterPro" id="IPR036179">
    <property type="entry name" value="Ig-like_dom_sf"/>
</dbReference>
<feature type="domain" description="Fibronectin type-III" evidence="4">
    <location>
        <begin position="266"/>
        <end position="358"/>
    </location>
</feature>
<keyword evidence="2" id="KW-1133">Transmembrane helix</keyword>
<evidence type="ECO:0000256" key="2">
    <source>
        <dbReference type="SAM" id="Phobius"/>
    </source>
</evidence>
<feature type="region of interest" description="Disordered" evidence="1">
    <location>
        <begin position="431"/>
        <end position="480"/>
    </location>
</feature>
<feature type="region of interest" description="Disordered" evidence="1">
    <location>
        <begin position="1"/>
        <end position="23"/>
    </location>
</feature>
<dbReference type="OrthoDB" id="5843397at2759"/>